<reference evidence="2 3" key="1">
    <citation type="submission" date="2020-05" db="EMBL/GenBank/DDBJ databases">
        <title>Identification and distribution of gene clusters putatively required for synthesis of sphingolipid metabolism inhibitors in phylogenetically diverse species of the filamentous fungus Fusarium.</title>
        <authorList>
            <person name="Kim H.-S."/>
            <person name="Busman M."/>
            <person name="Brown D.W."/>
            <person name="Divon H."/>
            <person name="Uhlig S."/>
            <person name="Proctor R.H."/>
        </authorList>
    </citation>
    <scope>NUCLEOTIDE SEQUENCE [LARGE SCALE GENOMIC DNA]</scope>
    <source>
        <strain evidence="2 3">NRRL 25311</strain>
    </source>
</reference>
<proteinExistence type="predicted"/>
<dbReference type="EMBL" id="JAAOAK010000101">
    <property type="protein sequence ID" value="KAF5689654.1"/>
    <property type="molecule type" value="Genomic_DNA"/>
</dbReference>
<sequence length="316" mass="35397">MVTVAESSQAGTASGATRSLDDAQEDTTTSKPASASSGTDTTGGSVSHTTRAGIERKSLADPENEEEPDTTAPEPRPPKRLRRGQTYPAVLYHNKVYCQSPEAATYGSPENPLEIELPALLDFQEFVWGNEVSSEAIAKVGHVMTIGLEDEDDGDKDHHRRVFDIWRTLLQWHELCLTDKPKPLILAFHQMPMGSFRLATQPCTQPREDLAERQTMSVLDKRGCSVQIERILQKGGQEMENELDIWLMGESAGTCLSVGDRIEIINFLWCRRASNGDEVNRCEGRFKSRMEKYSRMACAIEAKLRRSSWPEVVQRR</sequence>
<keyword evidence="3" id="KW-1185">Reference proteome</keyword>
<organism evidence="2 3">
    <name type="scientific">Fusarium denticulatum</name>
    <dbReference type="NCBI Taxonomy" id="48507"/>
    <lineage>
        <taxon>Eukaryota</taxon>
        <taxon>Fungi</taxon>
        <taxon>Dikarya</taxon>
        <taxon>Ascomycota</taxon>
        <taxon>Pezizomycotina</taxon>
        <taxon>Sordariomycetes</taxon>
        <taxon>Hypocreomycetidae</taxon>
        <taxon>Hypocreales</taxon>
        <taxon>Nectriaceae</taxon>
        <taxon>Fusarium</taxon>
        <taxon>Fusarium fujikuroi species complex</taxon>
    </lineage>
</organism>
<feature type="region of interest" description="Disordered" evidence="1">
    <location>
        <begin position="1"/>
        <end position="83"/>
    </location>
</feature>
<comment type="caution">
    <text evidence="2">The sequence shown here is derived from an EMBL/GenBank/DDBJ whole genome shotgun (WGS) entry which is preliminary data.</text>
</comment>
<evidence type="ECO:0000313" key="2">
    <source>
        <dbReference type="EMBL" id="KAF5689654.1"/>
    </source>
</evidence>
<feature type="compositionally biased region" description="Polar residues" evidence="1">
    <location>
        <begin position="1"/>
        <end position="17"/>
    </location>
</feature>
<dbReference type="Proteomes" id="UP000562682">
    <property type="component" value="Unassembled WGS sequence"/>
</dbReference>
<name>A0A8H5ULW6_9HYPO</name>
<gene>
    <name evidence="2" type="ORF">FDENT_4298</name>
</gene>
<protein>
    <submittedName>
        <fullName evidence="2">Uncharacterized protein</fullName>
    </submittedName>
</protein>
<dbReference type="AlphaFoldDB" id="A0A8H5ULW6"/>
<evidence type="ECO:0000313" key="3">
    <source>
        <dbReference type="Proteomes" id="UP000562682"/>
    </source>
</evidence>
<accession>A0A8H5ULW6</accession>
<feature type="compositionally biased region" description="Low complexity" evidence="1">
    <location>
        <begin position="34"/>
        <end position="50"/>
    </location>
</feature>
<evidence type="ECO:0000256" key="1">
    <source>
        <dbReference type="SAM" id="MobiDB-lite"/>
    </source>
</evidence>